<proteinExistence type="predicted"/>
<evidence type="ECO:0000256" key="1">
    <source>
        <dbReference type="SAM" id="Phobius"/>
    </source>
</evidence>
<sequence>MYFSNDTCPVQIYFPNDLKKYFTHHHEVFLLGYEVGNAYVIFQCTEDANAYTAAIPGLKIVGTINQPSSGYLLNLHYDQAGGHVSCSLNPTIIYFDPPNFRNLEYFSIEPILLQSVEKSTKSSTSIESKFDAYIPEVGIPPQNTSIADGDVLDKINSIYRARNKLKQVSISSTSTMFDSFCKWIVVQSIIPIIKICQNVLIMLLSIINFEILGYSLVQVSKCFRQLDLRLKQLNYFPIQFLCYYDRNVLYQKDSQIINELKLPILNTNLNINNSNYINLYNSLWLIFNDILLGVTVYGYIDRYQYQIFNFIQSTILEKLLCNELVSLITWVSTENPAGFKLNTDLGKFFGDLYIWTILFWRDYVENVHISKNKSMILQILKVLCYGGGCSFLLSFLIDCIQLLTFHMYAFYYGAAKIYKRQLEIIKSLFQLFRGKKYNVLRNRIDNLNNYETGDVFEIDQLLLGTLLFMIMIFLLPTTFAFYLTFTIFHIMILMAHNLLENITIVLNFTPIFVCLLKLKNSKRLQGGIRFQYKGSYNRTTFLSISNKSLTYQAIFVNYVKLFQRAKNFRHSIVKNLLSGNMISFKYDHNLKFLYLMLPEEYAETISIWKYVK</sequence>
<accession>A0A8X7NK33</accession>
<dbReference type="OrthoDB" id="70250at2759"/>
<feature type="transmembrane region" description="Helical" evidence="1">
    <location>
        <begin position="391"/>
        <end position="411"/>
    </location>
</feature>
<comment type="caution">
    <text evidence="2">The sequence shown here is derived from an EMBL/GenBank/DDBJ whole genome shotgun (WGS) entry which is preliminary data.</text>
</comment>
<name>A0A8X7NK33_CANPA</name>
<dbReference type="GO" id="GO:0016020">
    <property type="term" value="C:membrane"/>
    <property type="evidence" value="ECO:0007669"/>
    <property type="project" value="InterPro"/>
</dbReference>
<dbReference type="EMBL" id="JABWAB010000005">
    <property type="protein sequence ID" value="KAF6050974.1"/>
    <property type="molecule type" value="Genomic_DNA"/>
</dbReference>
<dbReference type="AlphaFoldDB" id="A0A8X7NK33"/>
<keyword evidence="1" id="KW-1133">Transmembrane helix</keyword>
<keyword evidence="1" id="KW-0472">Membrane</keyword>
<evidence type="ECO:0000313" key="2">
    <source>
        <dbReference type="EMBL" id="KAF6050974.1"/>
    </source>
</evidence>
<dbReference type="GO" id="GO:0006506">
    <property type="term" value="P:GPI anchor biosynthetic process"/>
    <property type="evidence" value="ECO:0007669"/>
    <property type="project" value="InterPro"/>
</dbReference>
<dbReference type="PANTHER" id="PTHR21329">
    <property type="entry name" value="PHOSPHATIDYLINOSITOL N-ACETYLGLUCOSAMINYLTRANSFERASE SUBUNIT Q-RELATED"/>
    <property type="match status" value="1"/>
</dbReference>
<keyword evidence="2" id="KW-0808">Transferase</keyword>
<dbReference type="Pfam" id="PF05024">
    <property type="entry name" value="Gpi1"/>
    <property type="match status" value="1"/>
</dbReference>
<keyword evidence="1" id="KW-0812">Transmembrane</keyword>
<feature type="transmembrane region" description="Helical" evidence="1">
    <location>
        <begin position="498"/>
        <end position="516"/>
    </location>
</feature>
<dbReference type="InterPro" id="IPR007720">
    <property type="entry name" value="PigQ/GPI1"/>
</dbReference>
<dbReference type="GO" id="GO:0016740">
    <property type="term" value="F:transferase activity"/>
    <property type="evidence" value="ECO:0007669"/>
    <property type="project" value="UniProtKB-KW"/>
</dbReference>
<dbReference type="PANTHER" id="PTHR21329:SF3">
    <property type="entry name" value="PHOSPHATIDYLINOSITOL N-ACETYLGLUCOSAMINYLTRANSFERASE SUBUNIT Q"/>
    <property type="match status" value="1"/>
</dbReference>
<dbReference type="Proteomes" id="UP000590412">
    <property type="component" value="Unassembled WGS sequence"/>
</dbReference>
<evidence type="ECO:0000313" key="3">
    <source>
        <dbReference type="Proteomes" id="UP000590412"/>
    </source>
</evidence>
<gene>
    <name evidence="2" type="ORF">FOB60_003642</name>
</gene>
<protein>
    <submittedName>
        <fullName evidence="2">N-acetylglucosaminyl transferase component (Gpi1) family protein</fullName>
    </submittedName>
</protein>
<dbReference type="GO" id="GO:0005783">
    <property type="term" value="C:endoplasmic reticulum"/>
    <property type="evidence" value="ECO:0007669"/>
    <property type="project" value="TreeGrafter"/>
</dbReference>
<organism evidence="2 3">
    <name type="scientific">Candida parapsilosis</name>
    <name type="common">Yeast</name>
    <dbReference type="NCBI Taxonomy" id="5480"/>
    <lineage>
        <taxon>Eukaryota</taxon>
        <taxon>Fungi</taxon>
        <taxon>Dikarya</taxon>
        <taxon>Ascomycota</taxon>
        <taxon>Saccharomycotina</taxon>
        <taxon>Pichiomycetes</taxon>
        <taxon>Debaryomycetaceae</taxon>
        <taxon>Candida/Lodderomyces clade</taxon>
        <taxon>Candida</taxon>
    </lineage>
</organism>
<feature type="transmembrane region" description="Helical" evidence="1">
    <location>
        <begin position="466"/>
        <end position="492"/>
    </location>
</feature>
<reference evidence="2" key="1">
    <citation type="submission" date="2020-03" db="EMBL/GenBank/DDBJ databases">
        <title>FDA dAtabase for Regulatory Grade micrObial Sequences (FDA-ARGOS): Supporting development and validation of Infectious Disease Dx tests.</title>
        <authorList>
            <person name="Campos J."/>
            <person name="Goldberg B."/>
            <person name="Tallon L."/>
            <person name="Sadzewicz L."/>
            <person name="Vavikolanu K."/>
            <person name="Mehta A."/>
            <person name="Aluvathingal J."/>
            <person name="Nadendla S."/>
            <person name="Nandy P."/>
            <person name="Geyer C."/>
            <person name="Yan Y."/>
            <person name="Sichtig H."/>
        </authorList>
    </citation>
    <scope>NUCLEOTIDE SEQUENCE [LARGE SCALE GENOMIC DNA]</scope>
    <source>
        <strain evidence="2">FDAARGOS_652</strain>
    </source>
</reference>